<name>A0A7G9GPM6_9FIRM</name>
<evidence type="ECO:0000313" key="2">
    <source>
        <dbReference type="Proteomes" id="UP000515856"/>
    </source>
</evidence>
<dbReference type="KEGG" id="ehn:H9Q80_02065"/>
<dbReference type="Proteomes" id="UP000515856">
    <property type="component" value="Chromosome"/>
</dbReference>
<organism evidence="1 2">
    <name type="scientific">[Eubacterium] hominis</name>
    <dbReference type="NCBI Taxonomy" id="2764325"/>
    <lineage>
        <taxon>Bacteria</taxon>
        <taxon>Bacillati</taxon>
        <taxon>Bacillota</taxon>
        <taxon>Erysipelotrichia</taxon>
        <taxon>Erysipelotrichales</taxon>
        <taxon>Erysipelotrichaceae</taxon>
        <taxon>Amedibacillus</taxon>
    </lineage>
</organism>
<evidence type="ECO:0000313" key="1">
    <source>
        <dbReference type="EMBL" id="QNM12758.1"/>
    </source>
</evidence>
<dbReference type="EMBL" id="CP060636">
    <property type="protein sequence ID" value="QNM12758.1"/>
    <property type="molecule type" value="Genomic_DNA"/>
</dbReference>
<proteinExistence type="predicted"/>
<accession>A0A7G9GPM6</accession>
<reference evidence="1 2" key="1">
    <citation type="submission" date="2020-08" db="EMBL/GenBank/DDBJ databases">
        <authorList>
            <person name="Liu C."/>
            <person name="Sun Q."/>
        </authorList>
    </citation>
    <scope>NUCLEOTIDE SEQUENCE [LARGE SCALE GENOMIC DNA]</scope>
    <source>
        <strain evidence="1 2">NSJ-61</strain>
    </source>
</reference>
<protein>
    <submittedName>
        <fullName evidence="1">Uncharacterized protein</fullName>
    </submittedName>
</protein>
<dbReference type="AlphaFoldDB" id="A0A7G9GPM6"/>
<sequence length="99" mass="11598">MIDLSKYLNRTLEVRLKDKTIHVYEPSLEMVKEYFEKESTEPLSAFVDTQKTLVMQMINRNKEKITVKPEEVEKFPRSFVLEICRSLMVNADSALSDPN</sequence>
<gene>
    <name evidence="1" type="ORF">H9Q80_02065</name>
</gene>
<keyword evidence="2" id="KW-1185">Reference proteome</keyword>
<dbReference type="RefSeq" id="WP_117455356.1">
    <property type="nucleotide sequence ID" value="NZ_CP060636.1"/>
</dbReference>